<proteinExistence type="predicted"/>
<feature type="domain" description="DUF1985" evidence="1">
    <location>
        <begin position="47"/>
        <end position="137"/>
    </location>
</feature>
<comment type="caution">
    <text evidence="2">The sequence shown here is derived from an EMBL/GenBank/DDBJ whole genome shotgun (WGS) entry which is preliminary data.</text>
</comment>
<dbReference type="EMBL" id="JAGKQM010000008">
    <property type="protein sequence ID" value="KAH0914302.1"/>
    <property type="molecule type" value="Genomic_DNA"/>
</dbReference>
<accession>A0ABQ8CC28</accession>
<evidence type="ECO:0000313" key="3">
    <source>
        <dbReference type="Proteomes" id="UP000824890"/>
    </source>
</evidence>
<organism evidence="2 3">
    <name type="scientific">Brassica napus</name>
    <name type="common">Rape</name>
    <dbReference type="NCBI Taxonomy" id="3708"/>
    <lineage>
        <taxon>Eukaryota</taxon>
        <taxon>Viridiplantae</taxon>
        <taxon>Streptophyta</taxon>
        <taxon>Embryophyta</taxon>
        <taxon>Tracheophyta</taxon>
        <taxon>Spermatophyta</taxon>
        <taxon>Magnoliopsida</taxon>
        <taxon>eudicotyledons</taxon>
        <taxon>Gunneridae</taxon>
        <taxon>Pentapetalae</taxon>
        <taxon>rosids</taxon>
        <taxon>malvids</taxon>
        <taxon>Brassicales</taxon>
        <taxon>Brassicaceae</taxon>
        <taxon>Brassiceae</taxon>
        <taxon>Brassica</taxon>
    </lineage>
</organism>
<dbReference type="Proteomes" id="UP000824890">
    <property type="component" value="Unassembled WGS sequence"/>
</dbReference>
<dbReference type="Pfam" id="PF09331">
    <property type="entry name" value="DUF1985"/>
    <property type="match status" value="1"/>
</dbReference>
<evidence type="ECO:0000259" key="1">
    <source>
        <dbReference type="Pfam" id="PF09331"/>
    </source>
</evidence>
<gene>
    <name evidence="2" type="ORF">HID58_028748</name>
</gene>
<dbReference type="PANTHER" id="PTHR48449:SF1">
    <property type="entry name" value="DUF1985 DOMAIN-CONTAINING PROTEIN"/>
    <property type="match status" value="1"/>
</dbReference>
<dbReference type="PANTHER" id="PTHR48449">
    <property type="entry name" value="DUF1985 DOMAIN-CONTAINING PROTEIN"/>
    <property type="match status" value="1"/>
</dbReference>
<evidence type="ECO:0000313" key="2">
    <source>
        <dbReference type="EMBL" id="KAH0914302.1"/>
    </source>
</evidence>
<keyword evidence="3" id="KW-1185">Reference proteome</keyword>
<protein>
    <recommendedName>
        <fullName evidence="1">DUF1985 domain-containing protein</fullName>
    </recommendedName>
</protein>
<sequence>MVCVPGQIVVLRGSDEFEVIRNSCFGRLFDIPARQSPVLHKLLHSLLCRQILPLQKYTLWPVVGGSPFRFSLAEFHTVTGLPCGPFPDSYETPSFNIRNPAKDPLWHKLLGHDSHKTIADIGHMLETDHTIPSDKRL</sequence>
<name>A0ABQ8CC28_BRANA</name>
<reference evidence="2 3" key="1">
    <citation type="submission" date="2021-05" db="EMBL/GenBank/DDBJ databases">
        <title>Genome Assembly of Synthetic Allotetraploid Brassica napus Reveals Homoeologous Exchanges between Subgenomes.</title>
        <authorList>
            <person name="Davis J.T."/>
        </authorList>
    </citation>
    <scope>NUCLEOTIDE SEQUENCE [LARGE SCALE GENOMIC DNA]</scope>
    <source>
        <strain evidence="3">cv. Da-Ae</strain>
        <tissue evidence="2">Seedling</tissue>
    </source>
</reference>
<dbReference type="InterPro" id="IPR015410">
    <property type="entry name" value="DUF1985"/>
</dbReference>